<dbReference type="InterPro" id="IPR011009">
    <property type="entry name" value="Kinase-like_dom_sf"/>
</dbReference>
<dbReference type="FunFam" id="2.90.10.10:FF:000009">
    <property type="entry name" value="Receptor-like serine/threonine-protein kinase SD1-8"/>
    <property type="match status" value="1"/>
</dbReference>
<dbReference type="Gene3D" id="1.10.510.10">
    <property type="entry name" value="Transferase(Phosphotransferase) domain 1"/>
    <property type="match status" value="1"/>
</dbReference>
<dbReference type="Pfam" id="PF08276">
    <property type="entry name" value="PAN_2"/>
    <property type="match status" value="1"/>
</dbReference>
<keyword evidence="3 19" id="KW-0723">Serine/threonine-protein kinase</keyword>
<comment type="subcellular location">
    <subcellularLocation>
        <location evidence="1">Cell membrane</location>
        <topology evidence="1">Single-pass type I membrane protein</topology>
    </subcellularLocation>
</comment>
<dbReference type="CDD" id="cd00028">
    <property type="entry name" value="B_lectin"/>
    <property type="match status" value="1"/>
</dbReference>
<dbReference type="EMBL" id="OIVN01005646">
    <property type="protein sequence ID" value="SPD23420.1"/>
    <property type="molecule type" value="Genomic_DNA"/>
</dbReference>
<dbReference type="FunFam" id="3.30.200.20:FF:000178">
    <property type="entry name" value="serine/threonine-protein kinase PBS1-like"/>
    <property type="match status" value="1"/>
</dbReference>
<dbReference type="SUPFAM" id="SSF51110">
    <property type="entry name" value="alpha-D-mannose-specific plant lectins"/>
    <property type="match status" value="1"/>
</dbReference>
<keyword evidence="6 21" id="KW-0812">Transmembrane</keyword>
<evidence type="ECO:0000256" key="1">
    <source>
        <dbReference type="ARBA" id="ARBA00004251"/>
    </source>
</evidence>
<dbReference type="PROSITE" id="PS00108">
    <property type="entry name" value="PROTEIN_KINASE_ST"/>
    <property type="match status" value="1"/>
</dbReference>
<keyword evidence="7 22" id="KW-0732">Signal</keyword>
<evidence type="ECO:0000256" key="13">
    <source>
        <dbReference type="ARBA" id="ARBA00023136"/>
    </source>
</evidence>
<evidence type="ECO:0000313" key="26">
    <source>
        <dbReference type="EMBL" id="SPD23420.1"/>
    </source>
</evidence>
<organism evidence="26">
    <name type="scientific">Fagus sylvatica</name>
    <name type="common">Beechnut</name>
    <dbReference type="NCBI Taxonomy" id="28930"/>
    <lineage>
        <taxon>Eukaryota</taxon>
        <taxon>Viridiplantae</taxon>
        <taxon>Streptophyta</taxon>
        <taxon>Embryophyta</taxon>
        <taxon>Tracheophyta</taxon>
        <taxon>Spermatophyta</taxon>
        <taxon>Magnoliopsida</taxon>
        <taxon>eudicotyledons</taxon>
        <taxon>Gunneridae</taxon>
        <taxon>Pentapetalae</taxon>
        <taxon>rosids</taxon>
        <taxon>fabids</taxon>
        <taxon>Fagales</taxon>
        <taxon>Fagaceae</taxon>
        <taxon>Fagus</taxon>
    </lineage>
</organism>
<feature type="signal peptide" evidence="22">
    <location>
        <begin position="1"/>
        <end position="35"/>
    </location>
</feature>
<dbReference type="CDD" id="cd01098">
    <property type="entry name" value="PAN_AP_plant"/>
    <property type="match status" value="1"/>
</dbReference>
<dbReference type="InterPro" id="IPR024171">
    <property type="entry name" value="SRK-like_kinase"/>
</dbReference>
<dbReference type="Gene3D" id="2.90.10.10">
    <property type="entry name" value="Bulb-type lectin domain"/>
    <property type="match status" value="1"/>
</dbReference>
<gene>
    <name evidence="26" type="ORF">FSB_LOCUS51302</name>
</gene>
<dbReference type="InterPro" id="IPR000719">
    <property type="entry name" value="Prot_kinase_dom"/>
</dbReference>
<dbReference type="GO" id="GO:0005524">
    <property type="term" value="F:ATP binding"/>
    <property type="evidence" value="ECO:0007669"/>
    <property type="project" value="UniProtKB-UniRule"/>
</dbReference>
<evidence type="ECO:0000256" key="5">
    <source>
        <dbReference type="ARBA" id="ARBA00022679"/>
    </source>
</evidence>
<dbReference type="PROSITE" id="PS50927">
    <property type="entry name" value="BULB_LECTIN"/>
    <property type="match status" value="1"/>
</dbReference>
<evidence type="ECO:0000256" key="18">
    <source>
        <dbReference type="ARBA" id="ARBA00048679"/>
    </source>
</evidence>
<keyword evidence="9 19" id="KW-0547">Nucleotide-binding</keyword>
<dbReference type="SMART" id="SM00220">
    <property type="entry name" value="S_TKc"/>
    <property type="match status" value="1"/>
</dbReference>
<keyword evidence="12 21" id="KW-1133">Transmembrane helix</keyword>
<feature type="domain" description="Apple" evidence="25">
    <location>
        <begin position="350"/>
        <end position="428"/>
    </location>
</feature>
<evidence type="ECO:0000256" key="20">
    <source>
        <dbReference type="PROSITE-ProRule" id="PRU10141"/>
    </source>
</evidence>
<dbReference type="InterPro" id="IPR017441">
    <property type="entry name" value="Protein_kinase_ATP_BS"/>
</dbReference>
<keyword evidence="16" id="KW-0325">Glycoprotein</keyword>
<evidence type="ECO:0000256" key="14">
    <source>
        <dbReference type="ARBA" id="ARBA00023157"/>
    </source>
</evidence>
<dbReference type="InterPro" id="IPR001480">
    <property type="entry name" value="Bulb-type_lectin_dom"/>
</dbReference>
<evidence type="ECO:0000256" key="12">
    <source>
        <dbReference type="ARBA" id="ARBA00022989"/>
    </source>
</evidence>
<keyword evidence="8" id="KW-0430">Lectin</keyword>
<dbReference type="EC" id="2.7.11.1" evidence="19"/>
<evidence type="ECO:0000256" key="6">
    <source>
        <dbReference type="ARBA" id="ARBA00022692"/>
    </source>
</evidence>
<dbReference type="Pfam" id="PF00069">
    <property type="entry name" value="Pkinase"/>
    <property type="match status" value="1"/>
</dbReference>
<comment type="catalytic activity">
    <reaction evidence="18 19">
        <text>L-seryl-[protein] + ATP = O-phospho-L-seryl-[protein] + ADP + H(+)</text>
        <dbReference type="Rhea" id="RHEA:17989"/>
        <dbReference type="Rhea" id="RHEA-COMP:9863"/>
        <dbReference type="Rhea" id="RHEA-COMP:11604"/>
        <dbReference type="ChEBI" id="CHEBI:15378"/>
        <dbReference type="ChEBI" id="CHEBI:29999"/>
        <dbReference type="ChEBI" id="CHEBI:30616"/>
        <dbReference type="ChEBI" id="CHEBI:83421"/>
        <dbReference type="ChEBI" id="CHEBI:456216"/>
        <dbReference type="EC" id="2.7.11.1"/>
    </reaction>
</comment>
<dbReference type="InterPro" id="IPR003609">
    <property type="entry name" value="Pan_app"/>
</dbReference>
<keyword evidence="4" id="KW-0597">Phosphoprotein</keyword>
<dbReference type="Pfam" id="PF00954">
    <property type="entry name" value="S_locus_glycop"/>
    <property type="match status" value="1"/>
</dbReference>
<dbReference type="SUPFAM" id="SSF56112">
    <property type="entry name" value="Protein kinase-like (PK-like)"/>
    <property type="match status" value="1"/>
</dbReference>
<evidence type="ECO:0000259" key="23">
    <source>
        <dbReference type="PROSITE" id="PS50011"/>
    </source>
</evidence>
<comment type="similarity">
    <text evidence="19">Belongs to the protein kinase superfamily. Ser/Thr protein kinase family.</text>
</comment>
<feature type="domain" description="Protein kinase" evidence="23">
    <location>
        <begin position="492"/>
        <end position="769"/>
    </location>
</feature>
<evidence type="ECO:0000256" key="9">
    <source>
        <dbReference type="ARBA" id="ARBA00022741"/>
    </source>
</evidence>
<sequence>MAQRRSLKQESKKSWSHLALLLLIIMSLKTHVSTASDTMHPGQPLAWNQTLISKNGIFELGFFTPGKSHNYYVGIWYKRIAEKTVVWVANRDFPISDPSSSALKISKDGNLMLKYDGVSYIKFKTSGARMPNSTIGVLLDNGNFILRSKLHNNIVLWQSFDDPTNTWLPGAKIGYNRLTNESKILTSWTGLENPVTKWFTAELVVEKMGKSHLVIYDRMYNFHRCDYGEKVFQKELNNQYINVSYVSNRNESYFIYSAVSPSTFPRFVLNVTGELNLYVWKEDLRQWNLVWKAPPLQYCGLNGFCGDFGICNQQRVPLCDCPKGFKPRYPADWDSYIYTEGCERRNPLQCSDRGIDKFLMMPNMGFPQASKYPTVKNVEECKLNCLSDCDCIAYVYYNRCLIYQRYLMNLQQLSADNEFGGDLYIRISASELMGSKNKILRKVAWIVGVLVTLILSIGFAITWRRHSAVGALEEAELSLIMFKYQDLRRATKNFSQKLGEGSFGSVFKGILPNSTTIAVKKMRSLEQGEKQFHAEVSTLGAIQHVNLLLLRGFCVEASKRFLVYEYMPKGSLESHLFQNVSKILDWKKRYHIAIGTARGLAYLHDHCRDCIIHCDIKPENILLDAEYDPKVADFGLAKVIGRDFSRVLTTVRGTRGYLAPEWISGEAITPKVDVFSYGKLLFEIVSGRRNISVLDDEICNYFPARVAIAMSKGEDLLTLLDHKLEGSANMEELTRACTAACWCIQDDPRDRPTMGQVVKILEGVMHVGIPQVPLYFQRLSENPTEAIVFHETATSLSSY</sequence>
<dbReference type="SMART" id="SM00108">
    <property type="entry name" value="B_lectin"/>
    <property type="match status" value="1"/>
</dbReference>
<evidence type="ECO:0000256" key="21">
    <source>
        <dbReference type="SAM" id="Phobius"/>
    </source>
</evidence>
<keyword evidence="5 19" id="KW-0808">Transferase</keyword>
<dbReference type="GO" id="GO:0005886">
    <property type="term" value="C:plasma membrane"/>
    <property type="evidence" value="ECO:0007669"/>
    <property type="project" value="UniProtKB-SubCell"/>
</dbReference>
<keyword evidence="13 21" id="KW-0472">Membrane</keyword>
<evidence type="ECO:0000256" key="2">
    <source>
        <dbReference type="ARBA" id="ARBA00022475"/>
    </source>
</evidence>
<dbReference type="PANTHER" id="PTHR47974:SF19">
    <property type="entry name" value="RECEPTOR-LIKE SERINE_THREONINE-PROTEIN KINASE"/>
    <property type="match status" value="1"/>
</dbReference>
<evidence type="ECO:0000256" key="8">
    <source>
        <dbReference type="ARBA" id="ARBA00022734"/>
    </source>
</evidence>
<dbReference type="InterPro" id="IPR000858">
    <property type="entry name" value="S_locus_glycoprot_dom"/>
</dbReference>
<dbReference type="GO" id="GO:0030246">
    <property type="term" value="F:carbohydrate binding"/>
    <property type="evidence" value="ECO:0007669"/>
    <property type="project" value="UniProtKB-KW"/>
</dbReference>
<dbReference type="PROSITE" id="PS50011">
    <property type="entry name" value="PROTEIN_KINASE_DOM"/>
    <property type="match status" value="1"/>
</dbReference>
<dbReference type="AlphaFoldDB" id="A0A2N9IH48"/>
<name>A0A2N9IH48_FAGSY</name>
<evidence type="ECO:0000256" key="22">
    <source>
        <dbReference type="SAM" id="SignalP"/>
    </source>
</evidence>
<evidence type="ECO:0000256" key="15">
    <source>
        <dbReference type="ARBA" id="ARBA00023170"/>
    </source>
</evidence>
<dbReference type="SMART" id="SM00473">
    <property type="entry name" value="PAN_AP"/>
    <property type="match status" value="1"/>
</dbReference>
<dbReference type="CDD" id="cd14066">
    <property type="entry name" value="STKc_IRAK"/>
    <property type="match status" value="1"/>
</dbReference>
<reference evidence="26" key="1">
    <citation type="submission" date="2018-02" db="EMBL/GenBank/DDBJ databases">
        <authorList>
            <person name="Cohen D.B."/>
            <person name="Kent A.D."/>
        </authorList>
    </citation>
    <scope>NUCLEOTIDE SEQUENCE</scope>
</reference>
<dbReference type="PANTHER" id="PTHR47974">
    <property type="entry name" value="OS07G0415500 PROTEIN"/>
    <property type="match status" value="1"/>
</dbReference>
<dbReference type="PROSITE" id="PS50948">
    <property type="entry name" value="PAN"/>
    <property type="match status" value="1"/>
</dbReference>
<feature type="binding site" evidence="20">
    <location>
        <position position="521"/>
    </location>
    <ligand>
        <name>ATP</name>
        <dbReference type="ChEBI" id="CHEBI:30616"/>
    </ligand>
</feature>
<evidence type="ECO:0000259" key="24">
    <source>
        <dbReference type="PROSITE" id="PS50927"/>
    </source>
</evidence>
<dbReference type="Gene3D" id="3.30.200.20">
    <property type="entry name" value="Phosphorylase Kinase, domain 1"/>
    <property type="match status" value="1"/>
</dbReference>
<evidence type="ECO:0000256" key="11">
    <source>
        <dbReference type="ARBA" id="ARBA00022840"/>
    </source>
</evidence>
<dbReference type="PROSITE" id="PS00107">
    <property type="entry name" value="PROTEIN_KINASE_ATP"/>
    <property type="match status" value="1"/>
</dbReference>
<keyword evidence="2" id="KW-1003">Cell membrane</keyword>
<evidence type="ECO:0000259" key="25">
    <source>
        <dbReference type="PROSITE" id="PS50948"/>
    </source>
</evidence>
<evidence type="ECO:0000256" key="19">
    <source>
        <dbReference type="PIRNR" id="PIRNR000641"/>
    </source>
</evidence>
<feature type="transmembrane region" description="Helical" evidence="21">
    <location>
        <begin position="443"/>
        <end position="463"/>
    </location>
</feature>
<keyword evidence="14" id="KW-1015">Disulfide bond</keyword>
<protein>
    <recommendedName>
        <fullName evidence="19">Receptor-like serine/threonine-protein kinase</fullName>
        <ecNumber evidence="19">2.7.11.1</ecNumber>
    </recommendedName>
</protein>
<dbReference type="FunFam" id="1.10.510.10:FF:000384">
    <property type="entry name" value="G-type lectin S-receptor-like serine/threonine-protein kinase"/>
    <property type="match status" value="1"/>
</dbReference>
<dbReference type="PIRSF" id="PIRSF000641">
    <property type="entry name" value="SRK"/>
    <property type="match status" value="1"/>
</dbReference>
<dbReference type="Pfam" id="PF01453">
    <property type="entry name" value="B_lectin"/>
    <property type="match status" value="1"/>
</dbReference>
<evidence type="ECO:0000256" key="3">
    <source>
        <dbReference type="ARBA" id="ARBA00022527"/>
    </source>
</evidence>
<evidence type="ECO:0000256" key="10">
    <source>
        <dbReference type="ARBA" id="ARBA00022777"/>
    </source>
</evidence>
<proteinExistence type="inferred from homology"/>
<evidence type="ECO:0000256" key="16">
    <source>
        <dbReference type="ARBA" id="ARBA00023180"/>
    </source>
</evidence>
<feature type="chain" id="PRO_5014990206" description="Receptor-like serine/threonine-protein kinase" evidence="22">
    <location>
        <begin position="36"/>
        <end position="799"/>
    </location>
</feature>
<dbReference type="GO" id="GO:0048544">
    <property type="term" value="P:recognition of pollen"/>
    <property type="evidence" value="ECO:0007669"/>
    <property type="project" value="InterPro"/>
</dbReference>
<comment type="catalytic activity">
    <reaction evidence="17 19">
        <text>L-threonyl-[protein] + ATP = O-phospho-L-threonyl-[protein] + ADP + H(+)</text>
        <dbReference type="Rhea" id="RHEA:46608"/>
        <dbReference type="Rhea" id="RHEA-COMP:11060"/>
        <dbReference type="Rhea" id="RHEA-COMP:11605"/>
        <dbReference type="ChEBI" id="CHEBI:15378"/>
        <dbReference type="ChEBI" id="CHEBI:30013"/>
        <dbReference type="ChEBI" id="CHEBI:30616"/>
        <dbReference type="ChEBI" id="CHEBI:61977"/>
        <dbReference type="ChEBI" id="CHEBI:456216"/>
        <dbReference type="EC" id="2.7.11.1"/>
    </reaction>
</comment>
<evidence type="ECO:0000256" key="4">
    <source>
        <dbReference type="ARBA" id="ARBA00022553"/>
    </source>
</evidence>
<dbReference type="InterPro" id="IPR008271">
    <property type="entry name" value="Ser/Thr_kinase_AS"/>
</dbReference>
<accession>A0A2N9IH48</accession>
<dbReference type="GO" id="GO:0106310">
    <property type="term" value="F:protein serine kinase activity"/>
    <property type="evidence" value="ECO:0007669"/>
    <property type="project" value="RHEA"/>
</dbReference>
<evidence type="ECO:0000256" key="7">
    <source>
        <dbReference type="ARBA" id="ARBA00022729"/>
    </source>
</evidence>
<keyword evidence="10 19" id="KW-0418">Kinase</keyword>
<dbReference type="GO" id="GO:0004674">
    <property type="term" value="F:protein serine/threonine kinase activity"/>
    <property type="evidence" value="ECO:0007669"/>
    <property type="project" value="UniProtKB-KW"/>
</dbReference>
<keyword evidence="15" id="KW-0675">Receptor</keyword>
<feature type="domain" description="Bulb-type lectin" evidence="24">
    <location>
        <begin position="36"/>
        <end position="159"/>
    </location>
</feature>
<dbReference type="InterPro" id="IPR036426">
    <property type="entry name" value="Bulb-type_lectin_dom_sf"/>
</dbReference>
<evidence type="ECO:0000256" key="17">
    <source>
        <dbReference type="ARBA" id="ARBA00047899"/>
    </source>
</evidence>
<keyword evidence="11 19" id="KW-0067">ATP-binding</keyword>